<feature type="compositionally biased region" description="Basic and acidic residues" evidence="1">
    <location>
        <begin position="197"/>
        <end position="206"/>
    </location>
</feature>
<feature type="signal peptide" evidence="2">
    <location>
        <begin position="1"/>
        <end position="30"/>
    </location>
</feature>
<evidence type="ECO:0000256" key="1">
    <source>
        <dbReference type="SAM" id="MobiDB-lite"/>
    </source>
</evidence>
<proteinExistence type="predicted"/>
<sequence>MRQPGALEHAILRLRLRELLSLLARVMITAFQVCTQQWEAPVYSIGQGWAAVEVPIDLLIGARLLFDLSCERRITAPCLATIHETVLGWILSGKIQGHCGDEQPTIRVSMFLCYDSGLETQLQQFWQIEELNGPIRVKMPGLIHVNEFVEETREDYNSPTTSTFVSRMPQCRQTITSLEEVGNACEIEDFENEDGGENGKEQKETNIQENIQETEDG</sequence>
<evidence type="ECO:0008006" key="4">
    <source>
        <dbReference type="Google" id="ProtNLM"/>
    </source>
</evidence>
<feature type="chain" id="PRO_5031108209" description="Peptidase aspartic putative domain-containing protein" evidence="2">
    <location>
        <begin position="31"/>
        <end position="217"/>
    </location>
</feature>
<evidence type="ECO:0000313" key="3">
    <source>
        <dbReference type="EMBL" id="CAD7589558.1"/>
    </source>
</evidence>
<accession>A0A7R9JUD3</accession>
<dbReference type="AlphaFoldDB" id="A0A7R9JUD3"/>
<reference evidence="3" key="1">
    <citation type="submission" date="2020-11" db="EMBL/GenBank/DDBJ databases">
        <authorList>
            <person name="Tran Van P."/>
        </authorList>
    </citation>
    <scope>NUCLEOTIDE SEQUENCE</scope>
</reference>
<dbReference type="EMBL" id="OE840121">
    <property type="protein sequence ID" value="CAD7589558.1"/>
    <property type="molecule type" value="Genomic_DNA"/>
</dbReference>
<gene>
    <name evidence="3" type="ORF">TGEB3V08_LOCUS3488</name>
</gene>
<evidence type="ECO:0000256" key="2">
    <source>
        <dbReference type="SAM" id="SignalP"/>
    </source>
</evidence>
<feature type="region of interest" description="Disordered" evidence="1">
    <location>
        <begin position="190"/>
        <end position="217"/>
    </location>
</feature>
<name>A0A7R9JUD3_TIMGE</name>
<keyword evidence="2" id="KW-0732">Signal</keyword>
<organism evidence="3">
    <name type="scientific">Timema genevievae</name>
    <name type="common">Walking stick</name>
    <dbReference type="NCBI Taxonomy" id="629358"/>
    <lineage>
        <taxon>Eukaryota</taxon>
        <taxon>Metazoa</taxon>
        <taxon>Ecdysozoa</taxon>
        <taxon>Arthropoda</taxon>
        <taxon>Hexapoda</taxon>
        <taxon>Insecta</taxon>
        <taxon>Pterygota</taxon>
        <taxon>Neoptera</taxon>
        <taxon>Polyneoptera</taxon>
        <taxon>Phasmatodea</taxon>
        <taxon>Timematodea</taxon>
        <taxon>Timematoidea</taxon>
        <taxon>Timematidae</taxon>
        <taxon>Timema</taxon>
    </lineage>
</organism>
<protein>
    <recommendedName>
        <fullName evidence="4">Peptidase aspartic putative domain-containing protein</fullName>
    </recommendedName>
</protein>